<comment type="catalytic activity">
    <reaction evidence="7">
        <text>GTP + H2O = GDP + phosphate + H(+)</text>
        <dbReference type="Rhea" id="RHEA:19669"/>
        <dbReference type="ChEBI" id="CHEBI:15377"/>
        <dbReference type="ChEBI" id="CHEBI:15378"/>
        <dbReference type="ChEBI" id="CHEBI:37565"/>
        <dbReference type="ChEBI" id="CHEBI:43474"/>
        <dbReference type="ChEBI" id="CHEBI:58189"/>
        <dbReference type="EC" id="3.6.5.3"/>
    </reaction>
</comment>
<keyword evidence="6 7" id="KW-0342">GTP-binding</keyword>
<evidence type="ECO:0000256" key="7">
    <source>
        <dbReference type="HAMAP-Rule" id="MF_00118"/>
    </source>
</evidence>
<dbReference type="NCBIfam" id="NF009372">
    <property type="entry name" value="PRK12735.1"/>
    <property type="match status" value="1"/>
</dbReference>
<dbReference type="FunFam" id="3.40.50.300:FF:000003">
    <property type="entry name" value="Elongation factor Tu"/>
    <property type="match status" value="1"/>
</dbReference>
<feature type="domain" description="Tr-type G" evidence="9">
    <location>
        <begin position="10"/>
        <end position="214"/>
    </location>
</feature>
<dbReference type="NCBIfam" id="NF000766">
    <property type="entry name" value="PRK00049.1"/>
    <property type="match status" value="1"/>
</dbReference>
<dbReference type="NCBIfam" id="TIGR00485">
    <property type="entry name" value="EF-Tu"/>
    <property type="match status" value="1"/>
</dbReference>
<protein>
    <recommendedName>
        <fullName evidence="2 7">Elongation factor Tu, chloroplastic</fullName>
        <shortName evidence="7">EF-Tu</shortName>
        <ecNumber evidence="7">3.6.5.3</ecNumber>
    </recommendedName>
</protein>
<accession>A0A1G4NX07</accession>
<keyword evidence="10" id="KW-0934">Plastid</keyword>
<dbReference type="InterPro" id="IPR009001">
    <property type="entry name" value="Transl_elong_EF1A/Init_IF2_C"/>
</dbReference>
<dbReference type="SUPFAM" id="SSF50465">
    <property type="entry name" value="EF-Tu/eEF-1alpha/eIF2-gamma C-terminal domain"/>
    <property type="match status" value="1"/>
</dbReference>
<dbReference type="CDD" id="cd03707">
    <property type="entry name" value="EFTU_III"/>
    <property type="match status" value="1"/>
</dbReference>
<dbReference type="Pfam" id="PF03144">
    <property type="entry name" value="GTP_EFTU_D2"/>
    <property type="match status" value="1"/>
</dbReference>
<evidence type="ECO:0000256" key="8">
    <source>
        <dbReference type="RuleBase" id="RU000325"/>
    </source>
</evidence>
<dbReference type="FunFam" id="2.40.30.10:FF:000046">
    <property type="entry name" value="Elongation factor Tu"/>
    <property type="match status" value="1"/>
</dbReference>
<dbReference type="CDD" id="cd01884">
    <property type="entry name" value="EF_Tu"/>
    <property type="match status" value="1"/>
</dbReference>
<dbReference type="SUPFAM" id="SSF52540">
    <property type="entry name" value="P-loop containing nucleoside triphosphate hydrolases"/>
    <property type="match status" value="1"/>
</dbReference>
<dbReference type="NCBIfam" id="NF009373">
    <property type="entry name" value="PRK12736.1"/>
    <property type="match status" value="1"/>
</dbReference>
<feature type="binding site" evidence="7">
    <location>
        <begin position="136"/>
        <end position="139"/>
    </location>
    <ligand>
        <name>GTP</name>
        <dbReference type="ChEBI" id="CHEBI:37565"/>
    </ligand>
</feature>
<dbReference type="InterPro" id="IPR004161">
    <property type="entry name" value="EFTu-like_2"/>
</dbReference>
<keyword evidence="7" id="KW-0378">Hydrolase</keyword>
<dbReference type="HAMAP" id="MF_00118_B">
    <property type="entry name" value="EF_Tu_B"/>
    <property type="match status" value="1"/>
</dbReference>
<dbReference type="SUPFAM" id="SSF50447">
    <property type="entry name" value="Translation proteins"/>
    <property type="match status" value="1"/>
</dbReference>
<dbReference type="Pfam" id="PF03143">
    <property type="entry name" value="GTP_EFTU_D3"/>
    <property type="match status" value="1"/>
</dbReference>
<comment type="function">
    <text evidence="8">This protein promotes the GTP-dependent binding of aminoacyl-tRNA to the A-site of ribosomes during protein biosynthesis.</text>
</comment>
<dbReference type="GO" id="GO:0003746">
    <property type="term" value="F:translation elongation factor activity"/>
    <property type="evidence" value="ECO:0007669"/>
    <property type="project" value="UniProtKB-UniRule"/>
</dbReference>
<dbReference type="FunFam" id="2.40.30.10:FF:000001">
    <property type="entry name" value="Elongation factor Tu"/>
    <property type="match status" value="1"/>
</dbReference>
<dbReference type="InterPro" id="IPR027417">
    <property type="entry name" value="P-loop_NTPase"/>
</dbReference>
<dbReference type="InterPro" id="IPR004160">
    <property type="entry name" value="Transl_elong_EFTu/EF1A_C"/>
</dbReference>
<dbReference type="AlphaFoldDB" id="A0A1G4NX07"/>
<reference evidence="10" key="1">
    <citation type="submission" date="2016-10" db="EMBL/GenBank/DDBJ databases">
        <title>Chloroplast genomes as a tool to resolve red algal phylogenies: a case study in the Nemaliales.</title>
        <authorList>
            <person name="Costa J.F."/>
            <person name="Lin S.M."/>
            <person name="Macaya E.C."/>
            <person name="Fernandez-Garcia C."/>
            <person name="Verbruggen H."/>
        </authorList>
    </citation>
    <scope>NUCLEOTIDE SEQUENCE</scope>
    <source>
        <strain evidence="10">H.1444</strain>
    </source>
</reference>
<sequence length="409" mass="44780">MARSKFERKKPHVNIGTIGHVDHGKTTLTAAISATLAVSGNTQLKKFDEIDAAPEEKARGITINTAHVEYETNNRHYAHVDCPGHADYVKNMITGAAQMDGAILVVSAADGPMPQTREHILLAKQVGVPNVVVFLNKEDQVDDEELLELVELEVRELLAQYDFPGDDIPFVAGSALLALDYVTKNPDTKKGDDKWVDKIHSLMDAVDDYIPTPERDVDKTFLMAVEDVFSITGRGTVATGRIERGIIKVGDSIEIVGLRETRTTTITGLEMFQKTLDEGMAGDNIGILLRGVQKKDIERGMVLAKPGTITPHTQFEAEVYILTQEEGGRHTPFFSGYRPQFYVRTTDVTGTITQFTADDGSAAEMVMPGDRIKMSAQLINPIAIEQGMRFAIREGGRTVGAGVVSKILE</sequence>
<evidence type="ECO:0000256" key="4">
    <source>
        <dbReference type="ARBA" id="ARBA00022768"/>
    </source>
</evidence>
<dbReference type="EC" id="3.6.5.3" evidence="7"/>
<evidence type="ECO:0000259" key="9">
    <source>
        <dbReference type="PROSITE" id="PS51722"/>
    </source>
</evidence>
<dbReference type="Gene3D" id="3.40.50.300">
    <property type="entry name" value="P-loop containing nucleotide triphosphate hydrolases"/>
    <property type="match status" value="1"/>
</dbReference>
<reference evidence="10" key="2">
    <citation type="submission" date="2016-10" db="EMBL/GenBank/DDBJ databases">
        <authorList>
            <person name="de Groot N.N."/>
        </authorList>
    </citation>
    <scope>NUCLEOTIDE SEQUENCE</scope>
    <source>
        <strain evidence="10">H.1444</strain>
    </source>
</reference>
<proteinExistence type="inferred from homology"/>
<keyword evidence="7" id="KW-0479">Metal-binding</keyword>
<evidence type="ECO:0000313" key="10">
    <source>
        <dbReference type="EMBL" id="SCW23046.1"/>
    </source>
</evidence>
<dbReference type="GO" id="GO:0009507">
    <property type="term" value="C:chloroplast"/>
    <property type="evidence" value="ECO:0007669"/>
    <property type="project" value="UniProtKB-SubCell"/>
</dbReference>
<comment type="subcellular location">
    <subcellularLocation>
        <location evidence="7">Plastid</location>
        <location evidence="7">Chloroplast</location>
    </subcellularLocation>
</comment>
<dbReference type="GO" id="GO:0005829">
    <property type="term" value="C:cytosol"/>
    <property type="evidence" value="ECO:0007669"/>
    <property type="project" value="TreeGrafter"/>
</dbReference>
<dbReference type="PROSITE" id="PS00301">
    <property type="entry name" value="G_TR_1"/>
    <property type="match status" value="1"/>
</dbReference>
<dbReference type="PANTHER" id="PTHR43721:SF22">
    <property type="entry name" value="ELONGATION FACTOR TU, MITOCHONDRIAL"/>
    <property type="match status" value="1"/>
</dbReference>
<dbReference type="GO" id="GO:0003924">
    <property type="term" value="F:GTPase activity"/>
    <property type="evidence" value="ECO:0007669"/>
    <property type="project" value="UniProtKB-UniRule"/>
</dbReference>
<dbReference type="NCBIfam" id="TIGR00231">
    <property type="entry name" value="small_GTP"/>
    <property type="match status" value="1"/>
</dbReference>
<keyword evidence="5 7" id="KW-0648">Protein biosynthesis</keyword>
<dbReference type="PRINTS" id="PR00315">
    <property type="entry name" value="ELONGATNFCT"/>
</dbReference>
<dbReference type="Gene3D" id="2.40.30.10">
    <property type="entry name" value="Translation factors"/>
    <property type="match status" value="2"/>
</dbReference>
<dbReference type="InterPro" id="IPR033720">
    <property type="entry name" value="EFTU_2"/>
</dbReference>
<dbReference type="InterPro" id="IPR031157">
    <property type="entry name" value="G_TR_CS"/>
</dbReference>
<dbReference type="InterPro" id="IPR041709">
    <property type="entry name" value="EF-Tu_GTP-bd"/>
</dbReference>
<dbReference type="InterPro" id="IPR000795">
    <property type="entry name" value="T_Tr_GTP-bd_dom"/>
</dbReference>
<name>A0A1G4NX07_9FLOR</name>
<evidence type="ECO:0000256" key="1">
    <source>
        <dbReference type="ARBA" id="ARBA00007249"/>
    </source>
</evidence>
<evidence type="ECO:0000256" key="6">
    <source>
        <dbReference type="ARBA" id="ARBA00023134"/>
    </source>
</evidence>
<keyword evidence="3 7" id="KW-0547">Nucleotide-binding</keyword>
<comment type="function">
    <text evidence="7">GTP hydrolase that promotes the GTP-dependent binding of aminoacyl-tRNA to the A-site of ribosomes during protein biosynthesis.</text>
</comment>
<dbReference type="EMBL" id="LT622871">
    <property type="protein sequence ID" value="SCW23046.1"/>
    <property type="molecule type" value="Genomic_DNA"/>
</dbReference>
<dbReference type="InterPro" id="IPR050055">
    <property type="entry name" value="EF-Tu_GTPase"/>
</dbReference>
<evidence type="ECO:0000256" key="3">
    <source>
        <dbReference type="ARBA" id="ARBA00022741"/>
    </source>
</evidence>
<dbReference type="CDD" id="cd03697">
    <property type="entry name" value="EFTU_II"/>
    <property type="match status" value="1"/>
</dbReference>
<feature type="binding site" evidence="7">
    <location>
        <position position="26"/>
    </location>
    <ligand>
        <name>Mg(2+)</name>
        <dbReference type="ChEBI" id="CHEBI:18420"/>
    </ligand>
</feature>
<dbReference type="GO" id="GO:0005525">
    <property type="term" value="F:GTP binding"/>
    <property type="evidence" value="ECO:0007669"/>
    <property type="project" value="UniProtKB-UniRule"/>
</dbReference>
<feature type="binding site" evidence="7">
    <location>
        <begin position="19"/>
        <end position="26"/>
    </location>
    <ligand>
        <name>GTP</name>
        <dbReference type="ChEBI" id="CHEBI:37565"/>
    </ligand>
</feature>
<dbReference type="GO" id="GO:0000287">
    <property type="term" value="F:magnesium ion binding"/>
    <property type="evidence" value="ECO:0007669"/>
    <property type="project" value="UniProtKB-UniRule"/>
</dbReference>
<organism evidence="10">
    <name type="scientific">Nemalion sp. H.1444</name>
    <dbReference type="NCBI Taxonomy" id="1907586"/>
    <lineage>
        <taxon>Eukaryota</taxon>
        <taxon>Rhodophyta</taxon>
        <taxon>Florideophyceae</taxon>
        <taxon>Nemaliophycidae</taxon>
        <taxon>Nemaliales</taxon>
        <taxon>Nemaliaceae</taxon>
        <taxon>Nemalion</taxon>
    </lineage>
</organism>
<keyword evidence="7" id="KW-0460">Magnesium</keyword>
<keyword evidence="4 7" id="KW-0251">Elongation factor</keyword>
<geneLocation type="chloroplast" evidence="10"/>
<dbReference type="InterPro" id="IPR004541">
    <property type="entry name" value="Transl_elong_EFTu/EF1A_bac/org"/>
</dbReference>
<dbReference type="InterPro" id="IPR009000">
    <property type="entry name" value="Transl_B-barrel_sf"/>
</dbReference>
<dbReference type="InterPro" id="IPR005225">
    <property type="entry name" value="Small_GTP-bd"/>
</dbReference>
<dbReference type="Pfam" id="PF00009">
    <property type="entry name" value="GTP_EFTU"/>
    <property type="match status" value="1"/>
</dbReference>
<dbReference type="PANTHER" id="PTHR43721">
    <property type="entry name" value="ELONGATION FACTOR TU-RELATED"/>
    <property type="match status" value="1"/>
</dbReference>
<comment type="similarity">
    <text evidence="1 7 8">Belongs to the TRAFAC class translation factor GTPase superfamily. Classic translation factor GTPase family. EF-Tu/EF-1A subfamily.</text>
</comment>
<dbReference type="PROSITE" id="PS51722">
    <property type="entry name" value="G_TR_2"/>
    <property type="match status" value="1"/>
</dbReference>
<feature type="binding site" evidence="7">
    <location>
        <begin position="81"/>
        <end position="85"/>
    </location>
    <ligand>
        <name>GTP</name>
        <dbReference type="ChEBI" id="CHEBI:37565"/>
    </ligand>
</feature>
<evidence type="ECO:0000256" key="2">
    <source>
        <dbReference type="ARBA" id="ARBA00021392"/>
    </source>
</evidence>
<keyword evidence="10" id="KW-0150">Chloroplast</keyword>
<gene>
    <name evidence="7 10" type="primary">tufA</name>
    <name evidence="10" type="ORF">H1444_186</name>
</gene>
<evidence type="ECO:0000256" key="5">
    <source>
        <dbReference type="ARBA" id="ARBA00022917"/>
    </source>
</evidence>